<keyword evidence="3 5" id="KW-0699">rRNA-binding</keyword>
<feature type="compositionally biased region" description="Acidic residues" evidence="6">
    <location>
        <begin position="1"/>
        <end position="16"/>
    </location>
</feature>
<evidence type="ECO:0000313" key="8">
    <source>
        <dbReference type="EMBL" id="OOY35237.1"/>
    </source>
</evidence>
<dbReference type="Gene3D" id="1.10.60.30">
    <property type="entry name" value="PSPTO4464-like domains"/>
    <property type="match status" value="2"/>
</dbReference>
<dbReference type="SUPFAM" id="SSF158710">
    <property type="entry name" value="PSPTO4464-like"/>
    <property type="match status" value="1"/>
</dbReference>
<dbReference type="HAMAP" id="MF_00765">
    <property type="entry name" value="DarP"/>
    <property type="match status" value="1"/>
</dbReference>
<dbReference type="Proteomes" id="UP000030856">
    <property type="component" value="Unassembled WGS sequence"/>
</dbReference>
<evidence type="ECO:0000256" key="2">
    <source>
        <dbReference type="ARBA" id="ARBA00022517"/>
    </source>
</evidence>
<gene>
    <name evidence="5" type="primary">darP</name>
    <name evidence="8" type="ORF">BOV88_05815</name>
    <name evidence="7" type="ORF">JV46_27450</name>
</gene>
<name>A0A0B0H6R2_SOVGS</name>
<dbReference type="GO" id="GO:1902626">
    <property type="term" value="P:assembly of large subunit precursor of preribosome"/>
    <property type="evidence" value="ECO:0007669"/>
    <property type="project" value="UniProtKB-UniRule"/>
</dbReference>
<evidence type="ECO:0000313" key="9">
    <source>
        <dbReference type="Proteomes" id="UP000030856"/>
    </source>
</evidence>
<dbReference type="PANTHER" id="PTHR38101:SF1">
    <property type="entry name" value="UPF0307 PROTEIN YJGA"/>
    <property type="match status" value="1"/>
</dbReference>
<comment type="subcellular location">
    <subcellularLocation>
        <location evidence="5">Cytoplasm</location>
    </subcellularLocation>
    <text evidence="5">Associates with late stage pre-50S ribosomal subunits.</text>
</comment>
<organism evidence="7 9">
    <name type="scientific">Solemya velum gill symbiont</name>
    <dbReference type="NCBI Taxonomy" id="2340"/>
    <lineage>
        <taxon>Bacteria</taxon>
        <taxon>Pseudomonadati</taxon>
        <taxon>Pseudomonadota</taxon>
        <taxon>Gammaproteobacteria</taxon>
        <taxon>sulfur-oxidizing symbionts</taxon>
    </lineage>
</organism>
<reference evidence="8 10" key="2">
    <citation type="submission" date="2016-11" db="EMBL/GenBank/DDBJ databases">
        <title>Mixed transmission modes and dynamic genome evolution in an obligate animal-bacterial symbiosis.</title>
        <authorList>
            <person name="Russell S.L."/>
            <person name="Corbett-Detig R.B."/>
            <person name="Cavanaugh C.M."/>
        </authorList>
    </citation>
    <scope>NUCLEOTIDE SEQUENCE [LARGE SCALE GENOMIC DNA]</scope>
    <source>
        <strain evidence="8">MA-KB16</strain>
    </source>
</reference>
<dbReference type="Proteomes" id="UP000190962">
    <property type="component" value="Unassembled WGS sequence"/>
</dbReference>
<evidence type="ECO:0000313" key="7">
    <source>
        <dbReference type="EMBL" id="KHF24332.1"/>
    </source>
</evidence>
<evidence type="ECO:0000256" key="3">
    <source>
        <dbReference type="ARBA" id="ARBA00022730"/>
    </source>
</evidence>
<dbReference type="eggNOG" id="COG3028">
    <property type="taxonomic scope" value="Bacteria"/>
</dbReference>
<reference evidence="7 9" key="1">
    <citation type="journal article" date="2014" name="BMC Genomics">
        <title>The genome of the intracellular bacterium of the coastal bivalve, Solemya velum: a blueprint for thriving in and out of symbiosis.</title>
        <authorList>
            <person name="Dmytrenko O."/>
            <person name="Russell S.L."/>
            <person name="Loo W.T."/>
            <person name="Fontanez K.M."/>
            <person name="Liao L."/>
            <person name="Roeselers G."/>
            <person name="Sharma R."/>
            <person name="Stewart F.J."/>
            <person name="Newton I.L."/>
            <person name="Woyke T."/>
            <person name="Wu D."/>
            <person name="Lang J.M."/>
            <person name="Eisen J.A."/>
            <person name="Cavanaugh C.M."/>
        </authorList>
    </citation>
    <scope>NUCLEOTIDE SEQUENCE [LARGE SCALE GENOMIC DNA]</scope>
    <source>
        <strain evidence="7 9">WH</strain>
    </source>
</reference>
<evidence type="ECO:0000256" key="6">
    <source>
        <dbReference type="SAM" id="MobiDB-lite"/>
    </source>
</evidence>
<keyword evidence="2 5" id="KW-0690">Ribosome biogenesis</keyword>
<evidence type="ECO:0000256" key="5">
    <source>
        <dbReference type="HAMAP-Rule" id="MF_00765"/>
    </source>
</evidence>
<dbReference type="GO" id="GO:0005829">
    <property type="term" value="C:cytosol"/>
    <property type="evidence" value="ECO:0007669"/>
    <property type="project" value="TreeGrafter"/>
</dbReference>
<sequence>MKQMNDEESMDFDEEGVEVKSKSQVKRELLALKDLGADLVTLSTSQLTRLSLPEHLFTAVKSAQTMKKGALKRQLQYIGKLLRKEDADQIISNLESMRQPHKEEVAHLHQLEAWRDALIDGDEELLQEIITSHAQVDRQHLRQLIRQAGKEKEKEQSPKSARLLFQYLKSLTENEA</sequence>
<dbReference type="STRING" id="2340.JV46_27450"/>
<dbReference type="RefSeq" id="WP_043118435.1">
    <property type="nucleotide sequence ID" value="NZ_JRAA01000003.1"/>
</dbReference>
<comment type="function">
    <text evidence="5">Member of a network of 50S ribosomal subunit biogenesis factors which assembles along the 30S-50S interface, preventing incorrect 23S rRNA structures from forming. Promotes peptidyl transferase center (PTC) maturation.</text>
</comment>
<dbReference type="Pfam" id="PF04751">
    <property type="entry name" value="DarP"/>
    <property type="match status" value="1"/>
</dbReference>
<keyword evidence="9" id="KW-1185">Reference proteome</keyword>
<accession>A0A0B0H6R2</accession>
<keyword evidence="1 5" id="KW-0963">Cytoplasm</keyword>
<evidence type="ECO:0000256" key="1">
    <source>
        <dbReference type="ARBA" id="ARBA00022490"/>
    </source>
</evidence>
<protein>
    <recommendedName>
        <fullName evidence="5">Dual-action ribosomal maturation protein DarP</fullName>
    </recommendedName>
    <alternativeName>
        <fullName evidence="5">Large ribosomal subunit assembly factor DarP</fullName>
    </alternativeName>
</protein>
<dbReference type="EMBL" id="MPNX01000006">
    <property type="protein sequence ID" value="OOY35237.1"/>
    <property type="molecule type" value="Genomic_DNA"/>
</dbReference>
<evidence type="ECO:0000256" key="4">
    <source>
        <dbReference type="ARBA" id="ARBA00022884"/>
    </source>
</evidence>
<dbReference type="GO" id="GO:0043022">
    <property type="term" value="F:ribosome binding"/>
    <property type="evidence" value="ECO:0007669"/>
    <property type="project" value="UniProtKB-UniRule"/>
</dbReference>
<dbReference type="NCBIfam" id="NF003593">
    <property type="entry name" value="PRK05255.1-1"/>
    <property type="match status" value="1"/>
</dbReference>
<proteinExistence type="inferred from homology"/>
<comment type="similarity">
    <text evidence="5">Belongs to the DarP family.</text>
</comment>
<dbReference type="AlphaFoldDB" id="A0A0B0H6R2"/>
<dbReference type="PANTHER" id="PTHR38101">
    <property type="entry name" value="UPF0307 PROTEIN YJGA"/>
    <property type="match status" value="1"/>
</dbReference>
<dbReference type="EMBL" id="JRAA01000003">
    <property type="protein sequence ID" value="KHF24332.1"/>
    <property type="molecule type" value="Genomic_DNA"/>
</dbReference>
<keyword evidence="4 5" id="KW-0694">RNA-binding</keyword>
<feature type="region of interest" description="Disordered" evidence="6">
    <location>
        <begin position="1"/>
        <end position="22"/>
    </location>
</feature>
<dbReference type="GeneID" id="86990363"/>
<dbReference type="PIRSF" id="PIRSF016183">
    <property type="entry name" value="UCP016183"/>
    <property type="match status" value="1"/>
</dbReference>
<evidence type="ECO:0000313" key="10">
    <source>
        <dbReference type="Proteomes" id="UP000190962"/>
    </source>
</evidence>
<comment type="caution">
    <text evidence="7">The sequence shown here is derived from an EMBL/GenBank/DDBJ whole genome shotgun (WGS) entry which is preliminary data.</text>
</comment>
<dbReference type="InterPro" id="IPR023153">
    <property type="entry name" value="DarP_sf"/>
</dbReference>
<dbReference type="InterPro" id="IPR006839">
    <property type="entry name" value="DarP"/>
</dbReference>
<dbReference type="CDD" id="cd16331">
    <property type="entry name" value="YjgA-like"/>
    <property type="match status" value="1"/>
</dbReference>
<dbReference type="GO" id="GO:0019843">
    <property type="term" value="F:rRNA binding"/>
    <property type="evidence" value="ECO:0007669"/>
    <property type="project" value="UniProtKB-UniRule"/>
</dbReference>